<accession>A6P2M9</accession>
<reference evidence="2 3" key="1">
    <citation type="submission" date="2007-04" db="EMBL/GenBank/DDBJ databases">
        <authorList>
            <person name="Fulton L."/>
            <person name="Clifton S."/>
            <person name="Fulton B."/>
            <person name="Xu J."/>
            <person name="Minx P."/>
            <person name="Pepin K.H."/>
            <person name="Johnson M."/>
            <person name="Thiruvilangam P."/>
            <person name="Bhonagiri V."/>
            <person name="Nash W.E."/>
            <person name="Mardis E.R."/>
            <person name="Wilson R.K."/>
        </authorList>
    </citation>
    <scope>NUCLEOTIDE SEQUENCE [LARGE SCALE GENOMIC DNA]</scope>
    <source>
        <strain evidence="2 3">ATCC 29799</strain>
    </source>
</reference>
<dbReference type="Proteomes" id="UP000003639">
    <property type="component" value="Unassembled WGS sequence"/>
</dbReference>
<proteinExistence type="predicted"/>
<keyword evidence="3" id="KW-1185">Reference proteome</keyword>
<evidence type="ECO:0000313" key="2">
    <source>
        <dbReference type="EMBL" id="EDM97429.1"/>
    </source>
</evidence>
<dbReference type="AlphaFoldDB" id="A6P2M9"/>
<dbReference type="EMBL" id="AAXG02000055">
    <property type="protein sequence ID" value="EDM97429.1"/>
    <property type="molecule type" value="Genomic_DNA"/>
</dbReference>
<comment type="caution">
    <text evidence="2">The sequence shown here is derived from an EMBL/GenBank/DDBJ whole genome shotgun (WGS) entry which is preliminary data.</text>
</comment>
<name>A6P2M9_9FIRM</name>
<evidence type="ECO:0000313" key="3">
    <source>
        <dbReference type="Proteomes" id="UP000003639"/>
    </source>
</evidence>
<organism evidence="2 3">
    <name type="scientific">Pseudoflavonifractor capillosus ATCC 29799</name>
    <dbReference type="NCBI Taxonomy" id="411467"/>
    <lineage>
        <taxon>Bacteria</taxon>
        <taxon>Bacillati</taxon>
        <taxon>Bacillota</taxon>
        <taxon>Clostridia</taxon>
        <taxon>Eubacteriales</taxon>
        <taxon>Oscillospiraceae</taxon>
        <taxon>Pseudoflavonifractor</taxon>
    </lineage>
</organism>
<protein>
    <submittedName>
        <fullName evidence="2">Uncharacterized protein</fullName>
    </submittedName>
</protein>
<feature type="region of interest" description="Disordered" evidence="1">
    <location>
        <begin position="1"/>
        <end position="41"/>
    </location>
</feature>
<reference evidence="2 3" key="2">
    <citation type="submission" date="2007-06" db="EMBL/GenBank/DDBJ databases">
        <title>Draft genome sequence of Pseudoflavonifractor capillosus ATCC 29799.</title>
        <authorList>
            <person name="Sudarsanam P."/>
            <person name="Ley R."/>
            <person name="Guruge J."/>
            <person name="Turnbaugh P.J."/>
            <person name="Mahowald M."/>
            <person name="Liep D."/>
            <person name="Gordon J."/>
        </authorList>
    </citation>
    <scope>NUCLEOTIDE SEQUENCE [LARGE SCALE GENOMIC DNA]</scope>
    <source>
        <strain evidence="2 3">ATCC 29799</strain>
    </source>
</reference>
<sequence>MVHLSAENLLSRRQHYSGIFPSRPPRREKTETGAQYCAPAS</sequence>
<evidence type="ECO:0000256" key="1">
    <source>
        <dbReference type="SAM" id="MobiDB-lite"/>
    </source>
</evidence>
<gene>
    <name evidence="2" type="ORF">BACCAP_04761</name>
</gene>